<keyword evidence="3" id="KW-1185">Reference proteome</keyword>
<keyword evidence="1" id="KW-1133">Transmembrane helix</keyword>
<evidence type="ECO:0000313" key="2">
    <source>
        <dbReference type="EMBL" id="VFV40461.1"/>
    </source>
</evidence>
<keyword evidence="1" id="KW-0812">Transmembrane</keyword>
<accession>A0A485P1Z0</accession>
<protein>
    <submittedName>
        <fullName evidence="2">Uncharacterized protein</fullName>
    </submittedName>
</protein>
<gene>
    <name evidence="2" type="ORF">LYPA_23C015996</name>
</gene>
<proteinExistence type="predicted"/>
<sequence>MQEPEDVSPHSSLCLWTGLVIHWVPGVLLRALWNGSMRITSEGLCVESLQPSKNSRLSEPHSSIQLTPLQQTEGFGQTSWLTP</sequence>
<evidence type="ECO:0000313" key="3">
    <source>
        <dbReference type="Proteomes" id="UP000386466"/>
    </source>
</evidence>
<dbReference type="AlphaFoldDB" id="A0A485P1Z0"/>
<reference evidence="2 3" key="1">
    <citation type="submission" date="2019-01" db="EMBL/GenBank/DDBJ databases">
        <authorList>
            <person name="Alioto T."/>
            <person name="Alioto T."/>
        </authorList>
    </citation>
    <scope>NUCLEOTIDE SEQUENCE [LARGE SCALE GENOMIC DNA]</scope>
</reference>
<dbReference type="Proteomes" id="UP000386466">
    <property type="component" value="Unassembled WGS sequence"/>
</dbReference>
<organism evidence="2 3">
    <name type="scientific">Lynx pardinus</name>
    <name type="common">Iberian lynx</name>
    <name type="synonym">Felis pardina</name>
    <dbReference type="NCBI Taxonomy" id="191816"/>
    <lineage>
        <taxon>Eukaryota</taxon>
        <taxon>Metazoa</taxon>
        <taxon>Chordata</taxon>
        <taxon>Craniata</taxon>
        <taxon>Vertebrata</taxon>
        <taxon>Euteleostomi</taxon>
        <taxon>Mammalia</taxon>
        <taxon>Eutheria</taxon>
        <taxon>Laurasiatheria</taxon>
        <taxon>Carnivora</taxon>
        <taxon>Feliformia</taxon>
        <taxon>Felidae</taxon>
        <taxon>Felinae</taxon>
        <taxon>Lynx</taxon>
    </lineage>
</organism>
<keyword evidence="1" id="KW-0472">Membrane</keyword>
<dbReference type="EMBL" id="CAAGRJ010029063">
    <property type="protein sequence ID" value="VFV40461.1"/>
    <property type="molecule type" value="Genomic_DNA"/>
</dbReference>
<evidence type="ECO:0000256" key="1">
    <source>
        <dbReference type="SAM" id="Phobius"/>
    </source>
</evidence>
<name>A0A485P1Z0_LYNPA</name>
<feature type="transmembrane region" description="Helical" evidence="1">
    <location>
        <begin position="15"/>
        <end position="33"/>
    </location>
</feature>